<evidence type="ECO:0000313" key="3">
    <source>
        <dbReference type="Proteomes" id="UP000061457"/>
    </source>
</evidence>
<reference evidence="2 3" key="1">
    <citation type="submission" date="2015-11" db="EMBL/GenBank/DDBJ databases">
        <authorList>
            <person name="Zhang Y."/>
            <person name="Guo Z."/>
        </authorList>
    </citation>
    <scope>NUCLEOTIDE SEQUENCE [LARGE SCALE GENOMIC DNA]</scope>
    <source>
        <strain evidence="2 3">KCTC 12086</strain>
    </source>
</reference>
<dbReference type="Pfam" id="PF14052">
    <property type="entry name" value="Caps_assemb_Wzi"/>
    <property type="match status" value="2"/>
</dbReference>
<evidence type="ECO:0000256" key="1">
    <source>
        <dbReference type="SAM" id="SignalP"/>
    </source>
</evidence>
<keyword evidence="3" id="KW-1185">Reference proteome</keyword>
<protein>
    <recommendedName>
        <fullName evidence="4">Capsule assembly Wzi family protein</fullName>
    </recommendedName>
</protein>
<name>A0A0S2K4K1_9GAMM</name>
<evidence type="ECO:0000313" key="2">
    <source>
        <dbReference type="EMBL" id="ALO43415.1"/>
    </source>
</evidence>
<dbReference type="PATRIC" id="fig|161398.10.peg.2989"/>
<dbReference type="InterPro" id="IPR038636">
    <property type="entry name" value="Wzi_sf"/>
</dbReference>
<dbReference type="OrthoDB" id="9804262at2"/>
<dbReference type="Proteomes" id="UP000061457">
    <property type="component" value="Chromosome I"/>
</dbReference>
<organism evidence="2 3">
    <name type="scientific">Pseudoalteromonas phenolica</name>
    <dbReference type="NCBI Taxonomy" id="161398"/>
    <lineage>
        <taxon>Bacteria</taxon>
        <taxon>Pseudomonadati</taxon>
        <taxon>Pseudomonadota</taxon>
        <taxon>Gammaproteobacteria</taxon>
        <taxon>Alteromonadales</taxon>
        <taxon>Pseudoalteromonadaceae</taxon>
        <taxon>Pseudoalteromonas</taxon>
    </lineage>
</organism>
<evidence type="ECO:0008006" key="4">
    <source>
        <dbReference type="Google" id="ProtNLM"/>
    </source>
</evidence>
<gene>
    <name evidence="2" type="ORF">PP2015_2932</name>
</gene>
<feature type="signal peptide" evidence="1">
    <location>
        <begin position="1"/>
        <end position="19"/>
    </location>
</feature>
<dbReference type="AlphaFoldDB" id="A0A0S2K4K1"/>
<dbReference type="EMBL" id="CP013187">
    <property type="protein sequence ID" value="ALO43415.1"/>
    <property type="molecule type" value="Genomic_DNA"/>
</dbReference>
<sequence>MRLKVLALALSLSSFSATSSPWIDAEQAQLKHSIDLLVSHNLINRPVNQYPLLWRGIVQDLAAVDMNEVPESAKFAITHLKHALSNAKQERRSSIRAFYNQEPELRKGFGERKGAKSGVQTFGQILSDDVSAKVQVNYTDDAIDGKYINHYGSHVAILLDNWSASIEQLNYWWGPGNEQALLLSNNAAPMKAFRLSRANTDYQGPSFLSFIGPWQVTAIAAKQKPTLATKKEGDFWGVRLSSMPLSGLEIAFSSTSSDFIYKEDPHNSELRSKQRLTSLDAKYSNTFQGLPFAVYVEIAGENDAGLLPSNSSYTLGIESYLADMSYRAKGFIELSDTELNCQSEQASFQCNFNTPNEGADYMQREQWLGAAMGPQAKSITLGIDYYRLAGFGGYAKLKQLDFDSLDLDRSLLEVGYQQGVLKGLGKLGLSVWKDKLPKDSETHTAVSASWEIQF</sequence>
<feature type="chain" id="PRO_5006601101" description="Capsule assembly Wzi family protein" evidence="1">
    <location>
        <begin position="20"/>
        <end position="454"/>
    </location>
</feature>
<dbReference type="RefSeq" id="WP_058031074.1">
    <property type="nucleotide sequence ID" value="NZ_CP013187.1"/>
</dbReference>
<dbReference type="KEGG" id="pphe:PP2015_2932"/>
<dbReference type="STRING" id="161398.PP2015_2932"/>
<dbReference type="Gene3D" id="2.40.160.130">
    <property type="entry name" value="Capsule assembly protein Wzi"/>
    <property type="match status" value="1"/>
</dbReference>
<dbReference type="InterPro" id="IPR026950">
    <property type="entry name" value="Caps_assemb_Wzi"/>
</dbReference>
<proteinExistence type="predicted"/>
<keyword evidence="1" id="KW-0732">Signal</keyword>
<accession>A0A0S2K4K1</accession>